<sequence length="254" mass="28685">MARIAAAESDNDSGAESRSTKKNKGSKAATREDVEDVEMKDNEGEEDEDEGEYEIEAIIDAKRGMFPEGRMGYLVKWKGYDEGDNSWVNEDDAGNAQVLIDDFWKNKTTKRKSMDAAKTPKRGRKSVATDDGVEVVEKKRGRKSQAKDQDNGEESMSHRAGKKAKNSEENGDEEIGSMAHHMDTANWESLVKRIDTVERGSDASLWVYFTLTTGERVKEKSNLCAERFPQKLIAFYEDNLRWRAVEEETPEEAV</sequence>
<protein>
    <submittedName>
        <fullName evidence="1">Uncharacterized protein</fullName>
    </submittedName>
</protein>
<evidence type="ECO:0000313" key="1">
    <source>
        <dbReference type="EMBL" id="TFK63259.1"/>
    </source>
</evidence>
<name>A0ACD3AD63_9AGAR</name>
<organism evidence="1 2">
    <name type="scientific">Pluteus cervinus</name>
    <dbReference type="NCBI Taxonomy" id="181527"/>
    <lineage>
        <taxon>Eukaryota</taxon>
        <taxon>Fungi</taxon>
        <taxon>Dikarya</taxon>
        <taxon>Basidiomycota</taxon>
        <taxon>Agaricomycotina</taxon>
        <taxon>Agaricomycetes</taxon>
        <taxon>Agaricomycetidae</taxon>
        <taxon>Agaricales</taxon>
        <taxon>Pluteineae</taxon>
        <taxon>Pluteaceae</taxon>
        <taxon>Pluteus</taxon>
    </lineage>
</organism>
<accession>A0ACD3AD63</accession>
<keyword evidence="2" id="KW-1185">Reference proteome</keyword>
<proteinExistence type="predicted"/>
<dbReference type="EMBL" id="ML208532">
    <property type="protein sequence ID" value="TFK63259.1"/>
    <property type="molecule type" value="Genomic_DNA"/>
</dbReference>
<gene>
    <name evidence="1" type="ORF">BDN72DRAFT_847786</name>
</gene>
<dbReference type="Proteomes" id="UP000308600">
    <property type="component" value="Unassembled WGS sequence"/>
</dbReference>
<evidence type="ECO:0000313" key="2">
    <source>
        <dbReference type="Proteomes" id="UP000308600"/>
    </source>
</evidence>
<reference evidence="1 2" key="1">
    <citation type="journal article" date="2019" name="Nat. Ecol. Evol.">
        <title>Megaphylogeny resolves global patterns of mushroom evolution.</title>
        <authorList>
            <person name="Varga T."/>
            <person name="Krizsan K."/>
            <person name="Foldi C."/>
            <person name="Dima B."/>
            <person name="Sanchez-Garcia M."/>
            <person name="Sanchez-Ramirez S."/>
            <person name="Szollosi G.J."/>
            <person name="Szarkandi J.G."/>
            <person name="Papp V."/>
            <person name="Albert L."/>
            <person name="Andreopoulos W."/>
            <person name="Angelini C."/>
            <person name="Antonin V."/>
            <person name="Barry K.W."/>
            <person name="Bougher N.L."/>
            <person name="Buchanan P."/>
            <person name="Buyck B."/>
            <person name="Bense V."/>
            <person name="Catcheside P."/>
            <person name="Chovatia M."/>
            <person name="Cooper J."/>
            <person name="Damon W."/>
            <person name="Desjardin D."/>
            <person name="Finy P."/>
            <person name="Geml J."/>
            <person name="Haridas S."/>
            <person name="Hughes K."/>
            <person name="Justo A."/>
            <person name="Karasinski D."/>
            <person name="Kautmanova I."/>
            <person name="Kiss B."/>
            <person name="Kocsube S."/>
            <person name="Kotiranta H."/>
            <person name="LaButti K.M."/>
            <person name="Lechner B.E."/>
            <person name="Liimatainen K."/>
            <person name="Lipzen A."/>
            <person name="Lukacs Z."/>
            <person name="Mihaltcheva S."/>
            <person name="Morgado L.N."/>
            <person name="Niskanen T."/>
            <person name="Noordeloos M.E."/>
            <person name="Ohm R.A."/>
            <person name="Ortiz-Santana B."/>
            <person name="Ovrebo C."/>
            <person name="Racz N."/>
            <person name="Riley R."/>
            <person name="Savchenko A."/>
            <person name="Shiryaev A."/>
            <person name="Soop K."/>
            <person name="Spirin V."/>
            <person name="Szebenyi C."/>
            <person name="Tomsovsky M."/>
            <person name="Tulloss R.E."/>
            <person name="Uehling J."/>
            <person name="Grigoriev I.V."/>
            <person name="Vagvolgyi C."/>
            <person name="Papp T."/>
            <person name="Martin F.M."/>
            <person name="Miettinen O."/>
            <person name="Hibbett D.S."/>
            <person name="Nagy L.G."/>
        </authorList>
    </citation>
    <scope>NUCLEOTIDE SEQUENCE [LARGE SCALE GENOMIC DNA]</scope>
    <source>
        <strain evidence="1 2">NL-1719</strain>
    </source>
</reference>